<feature type="transmembrane region" description="Helical" evidence="6">
    <location>
        <begin position="366"/>
        <end position="387"/>
    </location>
</feature>
<proteinExistence type="predicted"/>
<feature type="transmembrane region" description="Helical" evidence="6">
    <location>
        <begin position="335"/>
        <end position="360"/>
    </location>
</feature>
<dbReference type="Proteomes" id="UP000192050">
    <property type="component" value="Chromosome"/>
</dbReference>
<gene>
    <name evidence="7" type="ORF">FAD_0914</name>
</gene>
<dbReference type="Gene3D" id="1.20.1740.10">
    <property type="entry name" value="Amino acid/polyamine transporter I"/>
    <property type="match status" value="1"/>
</dbReference>
<feature type="transmembrane region" description="Helical" evidence="6">
    <location>
        <begin position="157"/>
        <end position="178"/>
    </location>
</feature>
<feature type="transmembrane region" description="Helical" evidence="6">
    <location>
        <begin position="433"/>
        <end position="452"/>
    </location>
</feature>
<evidence type="ECO:0000313" key="7">
    <source>
        <dbReference type="EMBL" id="ARD84806.1"/>
    </source>
</evidence>
<dbReference type="RefSeq" id="WP_081142177.1">
    <property type="nucleotide sequence ID" value="NZ_CP015363.1"/>
</dbReference>
<protein>
    <submittedName>
        <fullName evidence="7">Amino acid/polyamine/organocation superfamily transporter</fullName>
    </submittedName>
</protein>
<dbReference type="InterPro" id="IPR050367">
    <property type="entry name" value="APC_superfamily"/>
</dbReference>
<dbReference type="GO" id="GO:0022857">
    <property type="term" value="F:transmembrane transporter activity"/>
    <property type="evidence" value="ECO:0007669"/>
    <property type="project" value="InterPro"/>
</dbReference>
<dbReference type="GO" id="GO:0005886">
    <property type="term" value="C:plasma membrane"/>
    <property type="evidence" value="ECO:0007669"/>
    <property type="project" value="UniProtKB-SubCell"/>
</dbReference>
<accession>A0A1V0N402</accession>
<feature type="transmembrane region" description="Helical" evidence="6">
    <location>
        <begin position="408"/>
        <end position="427"/>
    </location>
</feature>
<feature type="transmembrane region" description="Helical" evidence="6">
    <location>
        <begin position="198"/>
        <end position="222"/>
    </location>
</feature>
<feature type="transmembrane region" description="Helical" evidence="6">
    <location>
        <begin position="129"/>
        <end position="150"/>
    </location>
</feature>
<evidence type="ECO:0000313" key="8">
    <source>
        <dbReference type="Proteomes" id="UP000192050"/>
    </source>
</evidence>
<evidence type="ECO:0000256" key="1">
    <source>
        <dbReference type="ARBA" id="ARBA00004651"/>
    </source>
</evidence>
<keyword evidence="8" id="KW-1185">Reference proteome</keyword>
<keyword evidence="5 6" id="KW-0472">Membrane</keyword>
<dbReference type="AlphaFoldDB" id="A0A1V0N402"/>
<organism evidence="7 8">
    <name type="scientific">Ferroplasma acidiphilum</name>
    <dbReference type="NCBI Taxonomy" id="74969"/>
    <lineage>
        <taxon>Archaea</taxon>
        <taxon>Methanobacteriati</taxon>
        <taxon>Thermoplasmatota</taxon>
        <taxon>Thermoplasmata</taxon>
        <taxon>Thermoplasmatales</taxon>
        <taxon>Ferroplasmaceae</taxon>
        <taxon>Ferroplasma</taxon>
    </lineage>
</organism>
<reference evidence="7 8" key="1">
    <citation type="submission" date="2011-10" db="EMBL/GenBank/DDBJ databases">
        <title>Metabolic and evolutionary patterns in the extreme acidophile Ferroplasma acidiphilum.</title>
        <authorList>
            <person name="Golyshina O.V."/>
            <person name="Kozyavkin S.A."/>
            <person name="Tatusov R.L."/>
            <person name="Slesarev A.I."/>
            <person name="Golyshin P.N."/>
        </authorList>
    </citation>
    <scope>NUCLEOTIDE SEQUENCE [LARGE SCALE GENOMIC DNA]</scope>
    <source>
        <strain evidence="8">Y</strain>
    </source>
</reference>
<dbReference type="STRING" id="74969.FAD_0914"/>
<dbReference type="EMBL" id="CP015363">
    <property type="protein sequence ID" value="ARD84806.1"/>
    <property type="molecule type" value="Genomic_DNA"/>
</dbReference>
<dbReference type="GeneID" id="31676417"/>
<keyword evidence="2" id="KW-1003">Cell membrane</keyword>
<keyword evidence="4 6" id="KW-1133">Transmembrane helix</keyword>
<dbReference type="PANTHER" id="PTHR42770">
    <property type="entry name" value="AMINO ACID TRANSPORTER-RELATED"/>
    <property type="match status" value="1"/>
</dbReference>
<feature type="transmembrane region" description="Helical" evidence="6">
    <location>
        <begin position="94"/>
        <end position="117"/>
    </location>
</feature>
<evidence type="ECO:0000256" key="6">
    <source>
        <dbReference type="SAM" id="Phobius"/>
    </source>
</evidence>
<evidence type="ECO:0000256" key="3">
    <source>
        <dbReference type="ARBA" id="ARBA00022692"/>
    </source>
</evidence>
<dbReference type="Pfam" id="PF13520">
    <property type="entry name" value="AA_permease_2"/>
    <property type="match status" value="1"/>
</dbReference>
<sequence>MDNALNRNSMTFWGLVFYAIMVIAPAGPFAFTGASAMEYAGKTAPLTFLIGGAILFLAVIAVYIYSEKVSNAGGYYKYVEVATHNKYLSKSVGFYYLFMVLSSIIGSSILLGWFLYIGLEVMVGYTLPFVFVVLVSFITSVIYLVVGILALNYSQKIAIVVGLFDLAFFLTLSAAIVIKSPYNGIQYFNIFNSTNGFHGFFLGMVTGGFVAFSGYGSIVVLAEETKTPGKTIKKAIVTSLLIMIAYDTFIIYANVGGLGPNLPAGLAYFAPGLYVTDSYYGIYITLLAFSVFLVSALISTVIFGNSAARDLYSLARDGILPKTFTKIHKEYRSPYMAVIAVFVVAVVGISLGLVPLVYYYGENNGLFDLLVINSIIGSVFTLSYHIIVNETLPVLMHRLKQLNPVTHIIAPTAASVMIGIAIYYSLIDLVWSLSAAYIFLPGLIILAIIITYSRKNKVQMDTIEQEDSERKARRTQQ</sequence>
<feature type="transmembrane region" description="Helical" evidence="6">
    <location>
        <begin position="43"/>
        <end position="65"/>
    </location>
</feature>
<dbReference type="OrthoDB" id="43026at2157"/>
<evidence type="ECO:0000256" key="4">
    <source>
        <dbReference type="ARBA" id="ARBA00022989"/>
    </source>
</evidence>
<evidence type="ECO:0000256" key="2">
    <source>
        <dbReference type="ARBA" id="ARBA00022475"/>
    </source>
</evidence>
<dbReference type="KEGG" id="fai:FAD_0914"/>
<dbReference type="InterPro" id="IPR002293">
    <property type="entry name" value="AA/rel_permease1"/>
</dbReference>
<evidence type="ECO:0000256" key="5">
    <source>
        <dbReference type="ARBA" id="ARBA00023136"/>
    </source>
</evidence>
<keyword evidence="3 6" id="KW-0812">Transmembrane</keyword>
<dbReference type="PIRSF" id="PIRSF006060">
    <property type="entry name" value="AA_transporter"/>
    <property type="match status" value="1"/>
</dbReference>
<feature type="transmembrane region" description="Helical" evidence="6">
    <location>
        <begin position="234"/>
        <end position="253"/>
    </location>
</feature>
<comment type="subcellular location">
    <subcellularLocation>
        <location evidence="1">Cell membrane</location>
        <topology evidence="1">Multi-pass membrane protein</topology>
    </subcellularLocation>
</comment>
<name>A0A1V0N402_9ARCH</name>
<feature type="transmembrane region" description="Helical" evidence="6">
    <location>
        <begin position="280"/>
        <end position="303"/>
    </location>
</feature>
<feature type="transmembrane region" description="Helical" evidence="6">
    <location>
        <begin position="12"/>
        <end position="31"/>
    </location>
</feature>
<dbReference type="PANTHER" id="PTHR42770:SF11">
    <property type="entry name" value="INNER MEMBRANE TRANSPORT PROTEIN YBAT"/>
    <property type="match status" value="1"/>
</dbReference>